<evidence type="ECO:0000313" key="2">
    <source>
        <dbReference type="Proteomes" id="UP000603227"/>
    </source>
</evidence>
<keyword evidence="2" id="KW-1185">Reference proteome</keyword>
<accession>A0A918YZ54</accession>
<dbReference type="EMBL" id="BNAT01000016">
    <property type="protein sequence ID" value="GHE30794.1"/>
    <property type="molecule type" value="Genomic_DNA"/>
</dbReference>
<protein>
    <submittedName>
        <fullName evidence="1">Uncharacterized protein</fullName>
    </submittedName>
</protein>
<reference evidence="1" key="1">
    <citation type="journal article" date="2014" name="Int. J. Syst. Evol. Microbiol.">
        <title>Complete genome sequence of Corynebacterium casei LMG S-19264T (=DSM 44701T), isolated from a smear-ripened cheese.</title>
        <authorList>
            <consortium name="US DOE Joint Genome Institute (JGI-PGF)"/>
            <person name="Walter F."/>
            <person name="Albersmeier A."/>
            <person name="Kalinowski J."/>
            <person name="Ruckert C."/>
        </authorList>
    </citation>
    <scope>NUCLEOTIDE SEQUENCE</scope>
    <source>
        <strain evidence="1">CGMCC 4.7403</strain>
    </source>
</reference>
<reference evidence="1" key="2">
    <citation type="submission" date="2020-09" db="EMBL/GenBank/DDBJ databases">
        <authorList>
            <person name="Sun Q."/>
            <person name="Zhou Y."/>
        </authorList>
    </citation>
    <scope>NUCLEOTIDE SEQUENCE</scope>
    <source>
        <strain evidence="1">CGMCC 4.7403</strain>
    </source>
</reference>
<sequence>MGTGRGAWVTGGGGGGGGGSGFGVGAGARVGGGAGVVGGGFGRGGGVGVGVGSGGHEGVGVGVGVGDGVVAGTGSQELVPAIATATVPPMSGPAVAYAQASATAVPLGAPVRSQVSASRADSRRARADRVRWGPCTTKIIGARVPAQAGACADCPGRGKNGTRRFDREPEADPCFGACEDPATKKCHSFRKEIRAALNTSATPART</sequence>
<name>A0A918YZ54_9ACTN</name>
<organism evidence="1 2">
    <name type="scientific">Streptomyces capitiformicae</name>
    <dbReference type="NCBI Taxonomy" id="2014920"/>
    <lineage>
        <taxon>Bacteria</taxon>
        <taxon>Bacillati</taxon>
        <taxon>Actinomycetota</taxon>
        <taxon>Actinomycetes</taxon>
        <taxon>Kitasatosporales</taxon>
        <taxon>Streptomycetaceae</taxon>
        <taxon>Streptomyces</taxon>
    </lineage>
</organism>
<proteinExistence type="predicted"/>
<dbReference type="AlphaFoldDB" id="A0A918YZ54"/>
<comment type="caution">
    <text evidence="1">The sequence shown here is derived from an EMBL/GenBank/DDBJ whole genome shotgun (WGS) entry which is preliminary data.</text>
</comment>
<dbReference type="Proteomes" id="UP000603227">
    <property type="component" value="Unassembled WGS sequence"/>
</dbReference>
<gene>
    <name evidence="1" type="ORF">GCM10017771_47140</name>
</gene>
<evidence type="ECO:0000313" key="1">
    <source>
        <dbReference type="EMBL" id="GHE30794.1"/>
    </source>
</evidence>